<dbReference type="InterPro" id="IPR043136">
    <property type="entry name" value="B30.2/SPRY_sf"/>
</dbReference>
<keyword evidence="7" id="KW-1185">Reference proteome</keyword>
<dbReference type="InterPro" id="IPR001870">
    <property type="entry name" value="B30.2/SPRY"/>
</dbReference>
<dbReference type="PANTHER" id="PTHR12245">
    <property type="entry name" value="SPRY DOMAIN CONTAINING SOCS BOX PROTEIN"/>
    <property type="match status" value="1"/>
</dbReference>
<feature type="domain" description="B30.2/SPRY" evidence="5">
    <location>
        <begin position="39"/>
        <end position="233"/>
    </location>
</feature>
<evidence type="ECO:0000256" key="1">
    <source>
        <dbReference type="ARBA" id="ARBA00004496"/>
    </source>
</evidence>
<feature type="transmembrane region" description="Helical" evidence="4">
    <location>
        <begin position="243"/>
        <end position="263"/>
    </location>
</feature>
<dbReference type="Pfam" id="PF00622">
    <property type="entry name" value="SPRY"/>
    <property type="match status" value="1"/>
</dbReference>
<evidence type="ECO:0000259" key="5">
    <source>
        <dbReference type="PROSITE" id="PS50188"/>
    </source>
</evidence>
<keyword evidence="3" id="KW-0833">Ubl conjugation pathway</keyword>
<dbReference type="FunFam" id="2.60.120.920:FF:000048">
    <property type="entry name" value="SPRY domain-containing SOCS box protein 2"/>
    <property type="match status" value="1"/>
</dbReference>
<dbReference type="Proteomes" id="UP000288716">
    <property type="component" value="Unassembled WGS sequence"/>
</dbReference>
<protein>
    <recommendedName>
        <fullName evidence="5">B30.2/SPRY domain-containing protein</fullName>
    </recommendedName>
</protein>
<keyword evidence="2" id="KW-0963">Cytoplasm</keyword>
<gene>
    <name evidence="6" type="ORF">B4U80_03518</name>
</gene>
<sequence>MGQKNSTNKSDTNNNQSVSRLLKKVSKECDSNFVNFFRPSKFDEIIDNAITDDNVSAKYSWNPEDCSRNVYVLPDDPFTFHRHPIARSTDSIRGKLGFSNGFHVWQIKWNSNQRGTHAVVGVCTTKAPLNVDDYTILVGANKESWGWDIIRQKIYHDSKEVNCWYPTHSSDDYEVSDTITVILDMDAGTLAFADNGRYLGVAVDGLRGKTLFPTVSTVWGHVEISIKYIGGLARKFSFMFNNILPFLLCFLVNISILIALNSMQLTETITS</sequence>
<dbReference type="VEuPathDB" id="VectorBase:LDEU004530"/>
<evidence type="ECO:0000256" key="4">
    <source>
        <dbReference type="SAM" id="Phobius"/>
    </source>
</evidence>
<dbReference type="GO" id="GO:0043161">
    <property type="term" value="P:proteasome-mediated ubiquitin-dependent protein catabolic process"/>
    <property type="evidence" value="ECO:0007669"/>
    <property type="project" value="TreeGrafter"/>
</dbReference>
<keyword evidence="4" id="KW-0472">Membrane</keyword>
<dbReference type="PANTHER" id="PTHR12245:SF11">
    <property type="entry name" value="PROTEIN GUSTAVUS"/>
    <property type="match status" value="1"/>
</dbReference>
<dbReference type="STRING" id="299467.A0A443SJ04"/>
<dbReference type="PROSITE" id="PS50188">
    <property type="entry name" value="B302_SPRY"/>
    <property type="match status" value="1"/>
</dbReference>
<reference evidence="6 7" key="1">
    <citation type="journal article" date="2018" name="Gigascience">
        <title>Genomes of trombidid mites reveal novel predicted allergens and laterally-transferred genes associated with secondary metabolism.</title>
        <authorList>
            <person name="Dong X."/>
            <person name="Chaisiri K."/>
            <person name="Xia D."/>
            <person name="Armstrong S.D."/>
            <person name="Fang Y."/>
            <person name="Donnelly M.J."/>
            <person name="Kadowaki T."/>
            <person name="McGarry J.W."/>
            <person name="Darby A.C."/>
            <person name="Makepeace B.L."/>
        </authorList>
    </citation>
    <scope>NUCLEOTIDE SEQUENCE [LARGE SCALE GENOMIC DNA]</scope>
    <source>
        <strain evidence="6">UoL-UT</strain>
    </source>
</reference>
<dbReference type="GO" id="GO:0016567">
    <property type="term" value="P:protein ubiquitination"/>
    <property type="evidence" value="ECO:0007669"/>
    <property type="project" value="UniProtKB-ARBA"/>
</dbReference>
<dbReference type="OrthoDB" id="5547302at2759"/>
<dbReference type="GO" id="GO:0019005">
    <property type="term" value="C:SCF ubiquitin ligase complex"/>
    <property type="evidence" value="ECO:0007669"/>
    <property type="project" value="TreeGrafter"/>
</dbReference>
<comment type="caution">
    <text evidence="6">The sequence shown here is derived from an EMBL/GenBank/DDBJ whole genome shotgun (WGS) entry which is preliminary data.</text>
</comment>
<dbReference type="Gene3D" id="2.60.120.920">
    <property type="match status" value="1"/>
</dbReference>
<name>A0A443SJ04_9ACAR</name>
<dbReference type="InterPro" id="IPR003877">
    <property type="entry name" value="SPRY_dom"/>
</dbReference>
<keyword evidence="4" id="KW-1133">Transmembrane helix</keyword>
<proteinExistence type="predicted"/>
<dbReference type="GO" id="GO:0005737">
    <property type="term" value="C:cytoplasm"/>
    <property type="evidence" value="ECO:0007669"/>
    <property type="project" value="UniProtKB-SubCell"/>
</dbReference>
<dbReference type="AlphaFoldDB" id="A0A443SJ04"/>
<dbReference type="SMART" id="SM00449">
    <property type="entry name" value="SPRY"/>
    <property type="match status" value="1"/>
</dbReference>
<evidence type="ECO:0000313" key="6">
    <source>
        <dbReference type="EMBL" id="RWS27511.1"/>
    </source>
</evidence>
<organism evidence="6 7">
    <name type="scientific">Leptotrombidium deliense</name>
    <dbReference type="NCBI Taxonomy" id="299467"/>
    <lineage>
        <taxon>Eukaryota</taxon>
        <taxon>Metazoa</taxon>
        <taxon>Ecdysozoa</taxon>
        <taxon>Arthropoda</taxon>
        <taxon>Chelicerata</taxon>
        <taxon>Arachnida</taxon>
        <taxon>Acari</taxon>
        <taxon>Acariformes</taxon>
        <taxon>Trombidiformes</taxon>
        <taxon>Prostigmata</taxon>
        <taxon>Anystina</taxon>
        <taxon>Parasitengona</taxon>
        <taxon>Trombiculoidea</taxon>
        <taxon>Trombiculidae</taxon>
        <taxon>Leptotrombidium</taxon>
    </lineage>
</organism>
<evidence type="ECO:0000256" key="2">
    <source>
        <dbReference type="ARBA" id="ARBA00022490"/>
    </source>
</evidence>
<evidence type="ECO:0000313" key="7">
    <source>
        <dbReference type="Proteomes" id="UP000288716"/>
    </source>
</evidence>
<comment type="subcellular location">
    <subcellularLocation>
        <location evidence="1">Cytoplasm</location>
    </subcellularLocation>
</comment>
<dbReference type="InterPro" id="IPR050672">
    <property type="entry name" value="FBXO45-Fsn/SPSB_families"/>
</dbReference>
<evidence type="ECO:0000256" key="3">
    <source>
        <dbReference type="ARBA" id="ARBA00022786"/>
    </source>
</evidence>
<keyword evidence="4" id="KW-0812">Transmembrane</keyword>
<dbReference type="EMBL" id="NCKV01001966">
    <property type="protein sequence ID" value="RWS27511.1"/>
    <property type="molecule type" value="Genomic_DNA"/>
</dbReference>
<dbReference type="InterPro" id="IPR013320">
    <property type="entry name" value="ConA-like_dom_sf"/>
</dbReference>
<dbReference type="SUPFAM" id="SSF49899">
    <property type="entry name" value="Concanavalin A-like lectins/glucanases"/>
    <property type="match status" value="1"/>
</dbReference>
<accession>A0A443SJ04</accession>